<evidence type="ECO:0000256" key="5">
    <source>
        <dbReference type="ARBA" id="ARBA00023163"/>
    </source>
</evidence>
<dbReference type="PANTHER" id="PTHR30603">
    <property type="entry name" value="RNA POLYMERASE SIGMA FACTOR RPO"/>
    <property type="match status" value="1"/>
</dbReference>
<feature type="region of interest" description="Disordered" evidence="6">
    <location>
        <begin position="167"/>
        <end position="196"/>
    </location>
</feature>
<sequence length="664" mass="72238">MVVPHSSIPIATSPAPLNRIVIISNNRQYPTRDYDAATTPVGRRRRRRCLPSHPALSALTVPACCLLLAASYPPGCRGLSTVVVPPAARTTPASSSSAAAAASAWSHAPPGPSLVHRARLVRERKNRDGQGPSSTTKPLTTMDDEDALMLALFDDDFASSLESAISASRNVRRDPPPSPPSASTSTVASRDRAEEYDRLVEEDSAIASMVRGTLRPGGIVHEARRRGIMEEALRREAEDRRRGREATDSVREADVAAGDVVLEDASTGEDASLSVGPSPPLGIGRGYGKRRSSTRGQRVLRRKDVTKSSSSTASSSGSTRRGGGTARRALLTPEEEYALAHTIRAGARVHRLRAEHESSRRQDNNDGVDVTTPISKREWARLAGMTPNDLRKLISDYRRAKEELVSRNVGLVRAVVRSLYARRAGHRGVPIEELIQEGSLGLIRAAELFDPSRGLRFSTYATIWIKGVLSNSNTLDDMIILPSREKTMYNKVRRAWEDMAMEAGGGGGGGGGRPRASSAEELATRLGMDKNAVEQHLRRMACVTNVLSLDYQYSSSTRSGHASGDRDEALRSCSQFGTDADLAERAQLKADVVSGLVKNLTERELTLMRLRYGLEDGTEYTLKECAARMGINKETARLLQHACLKKLREASNMESLQEYLLTVA</sequence>
<dbReference type="Pfam" id="PF04545">
    <property type="entry name" value="Sigma70_r4"/>
    <property type="match status" value="1"/>
</dbReference>
<dbReference type="SUPFAM" id="SSF88659">
    <property type="entry name" value="Sigma3 and sigma4 domains of RNA polymerase sigma factors"/>
    <property type="match status" value="1"/>
</dbReference>
<feature type="region of interest" description="Disordered" evidence="6">
    <location>
        <begin position="235"/>
        <end position="333"/>
    </location>
</feature>
<feature type="compositionally biased region" description="Low complexity" evidence="6">
    <location>
        <begin position="308"/>
        <end position="319"/>
    </location>
</feature>
<dbReference type="Pfam" id="PF04542">
    <property type="entry name" value="Sigma70_r2"/>
    <property type="match status" value="1"/>
</dbReference>
<dbReference type="Gene3D" id="1.20.140.160">
    <property type="match status" value="1"/>
</dbReference>
<accession>A0ABD3RJE5</accession>
<dbReference type="InterPro" id="IPR014284">
    <property type="entry name" value="RNA_pol_sigma-70_dom"/>
</dbReference>
<keyword evidence="5" id="KW-0804">Transcription</keyword>
<protein>
    <recommendedName>
        <fullName evidence="7">RNA polymerase sigma-70 domain-containing protein</fullName>
    </recommendedName>
</protein>
<feature type="region of interest" description="Disordered" evidence="6">
    <location>
        <begin position="351"/>
        <end position="371"/>
    </location>
</feature>
<comment type="similarity">
    <text evidence="1">Belongs to the sigma-70 factor family.</text>
</comment>
<dbReference type="GO" id="GO:0003677">
    <property type="term" value="F:DNA binding"/>
    <property type="evidence" value="ECO:0007669"/>
    <property type="project" value="UniProtKB-KW"/>
</dbReference>
<feature type="domain" description="RNA polymerase sigma-70" evidence="7">
    <location>
        <begin position="433"/>
        <end position="446"/>
    </location>
</feature>
<evidence type="ECO:0000256" key="1">
    <source>
        <dbReference type="ARBA" id="ARBA00007788"/>
    </source>
</evidence>
<organism evidence="8 9">
    <name type="scientific">Cyclostephanos tholiformis</name>
    <dbReference type="NCBI Taxonomy" id="382380"/>
    <lineage>
        <taxon>Eukaryota</taxon>
        <taxon>Sar</taxon>
        <taxon>Stramenopiles</taxon>
        <taxon>Ochrophyta</taxon>
        <taxon>Bacillariophyta</taxon>
        <taxon>Coscinodiscophyceae</taxon>
        <taxon>Thalassiosirophycidae</taxon>
        <taxon>Stephanodiscales</taxon>
        <taxon>Stephanodiscaceae</taxon>
        <taxon>Cyclostephanos</taxon>
    </lineage>
</organism>
<dbReference type="EMBL" id="JALLPB020000230">
    <property type="protein sequence ID" value="KAL3811851.1"/>
    <property type="molecule type" value="Genomic_DNA"/>
</dbReference>
<dbReference type="SUPFAM" id="SSF88946">
    <property type="entry name" value="Sigma2 domain of RNA polymerase sigma factors"/>
    <property type="match status" value="1"/>
</dbReference>
<dbReference type="PRINTS" id="PR00046">
    <property type="entry name" value="SIGMA70FCT"/>
</dbReference>
<evidence type="ECO:0000256" key="3">
    <source>
        <dbReference type="ARBA" id="ARBA00023082"/>
    </source>
</evidence>
<evidence type="ECO:0000313" key="9">
    <source>
        <dbReference type="Proteomes" id="UP001530377"/>
    </source>
</evidence>
<feature type="compositionally biased region" description="Basic and acidic residues" evidence="6">
    <location>
        <begin position="352"/>
        <end position="364"/>
    </location>
</feature>
<dbReference type="Proteomes" id="UP001530377">
    <property type="component" value="Unassembled WGS sequence"/>
</dbReference>
<dbReference type="InterPro" id="IPR050239">
    <property type="entry name" value="Sigma-70_RNA_pol_init_factors"/>
</dbReference>
<gene>
    <name evidence="8" type="ORF">ACHAXA_009210</name>
</gene>
<evidence type="ECO:0000256" key="2">
    <source>
        <dbReference type="ARBA" id="ARBA00023015"/>
    </source>
</evidence>
<dbReference type="PANTHER" id="PTHR30603:SF47">
    <property type="entry name" value="RNA POLYMERASE SIGMA FACTOR SIGD, CHLOROPLASTIC"/>
    <property type="match status" value="1"/>
</dbReference>
<feature type="region of interest" description="Disordered" evidence="6">
    <location>
        <begin position="122"/>
        <end position="142"/>
    </location>
</feature>
<dbReference type="InterPro" id="IPR013325">
    <property type="entry name" value="RNA_pol_sigma_r2"/>
</dbReference>
<evidence type="ECO:0000313" key="8">
    <source>
        <dbReference type="EMBL" id="KAL3811851.1"/>
    </source>
</evidence>
<dbReference type="InterPro" id="IPR000943">
    <property type="entry name" value="RNA_pol_sigma70"/>
</dbReference>
<keyword evidence="3" id="KW-0731">Sigma factor</keyword>
<feature type="compositionally biased region" description="Basic and acidic residues" evidence="6">
    <location>
        <begin position="235"/>
        <end position="254"/>
    </location>
</feature>
<name>A0ABD3RJE5_9STRA</name>
<dbReference type="InterPro" id="IPR007630">
    <property type="entry name" value="RNA_pol_sigma70_r4"/>
</dbReference>
<dbReference type="InterPro" id="IPR013324">
    <property type="entry name" value="RNA_pol_sigma_r3/r4-like"/>
</dbReference>
<evidence type="ECO:0000256" key="6">
    <source>
        <dbReference type="SAM" id="MobiDB-lite"/>
    </source>
</evidence>
<dbReference type="NCBIfam" id="TIGR02937">
    <property type="entry name" value="sigma70-ECF"/>
    <property type="match status" value="1"/>
</dbReference>
<dbReference type="InterPro" id="IPR007627">
    <property type="entry name" value="RNA_pol_sigma70_r2"/>
</dbReference>
<evidence type="ECO:0000259" key="7">
    <source>
        <dbReference type="PROSITE" id="PS00715"/>
    </source>
</evidence>
<reference evidence="8 9" key="1">
    <citation type="submission" date="2024-10" db="EMBL/GenBank/DDBJ databases">
        <title>Updated reference genomes for cyclostephanoid diatoms.</title>
        <authorList>
            <person name="Roberts W.R."/>
            <person name="Alverson A.J."/>
        </authorList>
    </citation>
    <scope>NUCLEOTIDE SEQUENCE [LARGE SCALE GENOMIC DNA]</scope>
    <source>
        <strain evidence="8 9">AJA228-03</strain>
    </source>
</reference>
<keyword evidence="4" id="KW-0238">DNA-binding</keyword>
<keyword evidence="2" id="KW-0805">Transcription regulation</keyword>
<dbReference type="AlphaFoldDB" id="A0ABD3RJE5"/>
<comment type="caution">
    <text evidence="8">The sequence shown here is derived from an EMBL/GenBank/DDBJ whole genome shotgun (WGS) entry which is preliminary data.</text>
</comment>
<dbReference type="GO" id="GO:0016987">
    <property type="term" value="F:sigma factor activity"/>
    <property type="evidence" value="ECO:0007669"/>
    <property type="project" value="UniProtKB-KW"/>
</dbReference>
<keyword evidence="9" id="KW-1185">Reference proteome</keyword>
<dbReference type="Gene3D" id="1.20.120.1810">
    <property type="match status" value="1"/>
</dbReference>
<dbReference type="PROSITE" id="PS00715">
    <property type="entry name" value="SIGMA70_1"/>
    <property type="match status" value="1"/>
</dbReference>
<proteinExistence type="inferred from homology"/>
<feature type="compositionally biased region" description="Basic residues" evidence="6">
    <location>
        <begin position="287"/>
        <end position="301"/>
    </location>
</feature>
<evidence type="ECO:0000256" key="4">
    <source>
        <dbReference type="ARBA" id="ARBA00023125"/>
    </source>
</evidence>